<protein>
    <submittedName>
        <fullName evidence="1">Uncharacterized protein</fullName>
    </submittedName>
</protein>
<comment type="caution">
    <text evidence="1">The sequence shown here is derived from an EMBL/GenBank/DDBJ whole genome shotgun (WGS) entry which is preliminary data.</text>
</comment>
<accession>A0A978VEY1</accession>
<evidence type="ECO:0000313" key="1">
    <source>
        <dbReference type="EMBL" id="KAH7528920.1"/>
    </source>
</evidence>
<proteinExistence type="predicted"/>
<sequence length="138" mass="16059">MIGSPFAYEFLCACYKRKFSRLFYVSSSIWHAIKEHQYETYQGYGWITGKDSNVKFFWNNWMGKSVLSLLNLQSRVGDSNIKCKVDLSSSDKLLDAFFYGLSVLYASVEYNDEFALQFVSCLYAVAIWEYVASLFLFE</sequence>
<dbReference type="EMBL" id="JAEACU010000005">
    <property type="protein sequence ID" value="KAH7528920.1"/>
    <property type="molecule type" value="Genomic_DNA"/>
</dbReference>
<organism evidence="1 2">
    <name type="scientific">Ziziphus jujuba var. spinosa</name>
    <dbReference type="NCBI Taxonomy" id="714518"/>
    <lineage>
        <taxon>Eukaryota</taxon>
        <taxon>Viridiplantae</taxon>
        <taxon>Streptophyta</taxon>
        <taxon>Embryophyta</taxon>
        <taxon>Tracheophyta</taxon>
        <taxon>Spermatophyta</taxon>
        <taxon>Magnoliopsida</taxon>
        <taxon>eudicotyledons</taxon>
        <taxon>Gunneridae</taxon>
        <taxon>Pentapetalae</taxon>
        <taxon>rosids</taxon>
        <taxon>fabids</taxon>
        <taxon>Rosales</taxon>
        <taxon>Rhamnaceae</taxon>
        <taxon>Paliureae</taxon>
        <taxon>Ziziphus</taxon>
    </lineage>
</organism>
<gene>
    <name evidence="1" type="ORF">FEM48_Zijuj05G0128900</name>
</gene>
<dbReference type="AlphaFoldDB" id="A0A978VEY1"/>
<name>A0A978VEY1_ZIZJJ</name>
<evidence type="ECO:0000313" key="2">
    <source>
        <dbReference type="Proteomes" id="UP000813462"/>
    </source>
</evidence>
<reference evidence="1" key="1">
    <citation type="journal article" date="2021" name="Front. Plant Sci.">
        <title>Chromosome-Scale Genome Assembly for Chinese Sour Jujube and Insights Into Its Genome Evolution and Domestication Signature.</title>
        <authorList>
            <person name="Shen L.-Y."/>
            <person name="Luo H."/>
            <person name="Wang X.-L."/>
            <person name="Wang X.-M."/>
            <person name="Qiu X.-J."/>
            <person name="Liu H."/>
            <person name="Zhou S.-S."/>
            <person name="Jia K.-H."/>
            <person name="Nie S."/>
            <person name="Bao Y.-T."/>
            <person name="Zhang R.-G."/>
            <person name="Yun Q.-Z."/>
            <person name="Chai Y.-H."/>
            <person name="Lu J.-Y."/>
            <person name="Li Y."/>
            <person name="Zhao S.-W."/>
            <person name="Mao J.-F."/>
            <person name="Jia S.-G."/>
            <person name="Mao Y.-M."/>
        </authorList>
    </citation>
    <scope>NUCLEOTIDE SEQUENCE</scope>
    <source>
        <strain evidence="1">AT0</strain>
        <tissue evidence="1">Leaf</tissue>
    </source>
</reference>
<dbReference type="Proteomes" id="UP000813462">
    <property type="component" value="Unassembled WGS sequence"/>
</dbReference>